<feature type="binding site" evidence="10">
    <location>
        <begin position="270"/>
        <end position="281"/>
    </location>
    <ligand>
        <name>substrate</name>
    </ligand>
</feature>
<organism evidence="11 12">
    <name type="scientific">Biomphalaria glabrata</name>
    <name type="common">Bloodfluke planorb</name>
    <name type="synonym">Freshwater snail</name>
    <dbReference type="NCBI Taxonomy" id="6526"/>
    <lineage>
        <taxon>Eukaryota</taxon>
        <taxon>Metazoa</taxon>
        <taxon>Spiralia</taxon>
        <taxon>Lophotrochozoa</taxon>
        <taxon>Mollusca</taxon>
        <taxon>Gastropoda</taxon>
        <taxon>Heterobranchia</taxon>
        <taxon>Euthyneura</taxon>
        <taxon>Panpulmonata</taxon>
        <taxon>Hygrophila</taxon>
        <taxon>Lymnaeoidea</taxon>
        <taxon>Planorbidae</taxon>
        <taxon>Biomphalaria</taxon>
    </lineage>
</organism>
<dbReference type="FunFam" id="3.30.428.10:FF:000006">
    <property type="entry name" value="m7GpppX diphosphatase"/>
    <property type="match status" value="1"/>
</dbReference>
<evidence type="ECO:0000256" key="8">
    <source>
        <dbReference type="PIRNR" id="PIRNR028973"/>
    </source>
</evidence>
<keyword evidence="11" id="KW-1185">Reference proteome</keyword>
<evidence type="ECO:0000313" key="12">
    <source>
        <dbReference type="RefSeq" id="XP_055901068.1"/>
    </source>
</evidence>
<keyword evidence="5 8" id="KW-0378">Hydrolase</keyword>
<dbReference type="SUPFAM" id="SSF102860">
    <property type="entry name" value="mRNA decapping enzyme DcpS N-terminal domain"/>
    <property type="match status" value="1"/>
</dbReference>
<comment type="subcellular location">
    <subcellularLocation>
        <location evidence="1 8">Nucleus</location>
    </subcellularLocation>
</comment>
<dbReference type="PANTHER" id="PTHR12978:SF0">
    <property type="entry name" value="M7GPPPX DIPHOSPHATASE"/>
    <property type="match status" value="1"/>
</dbReference>
<evidence type="ECO:0000256" key="4">
    <source>
        <dbReference type="ARBA" id="ARBA00015636"/>
    </source>
</evidence>
<feature type="binding site" evidence="10">
    <location>
        <position position="187"/>
    </location>
    <ligand>
        <name>substrate</name>
    </ligand>
</feature>
<evidence type="ECO:0000256" key="1">
    <source>
        <dbReference type="ARBA" id="ARBA00004123"/>
    </source>
</evidence>
<dbReference type="OMA" id="HVHINPI"/>
<keyword evidence="8" id="KW-0507">mRNA processing</keyword>
<dbReference type="GO" id="GO:0005634">
    <property type="term" value="C:nucleus"/>
    <property type="evidence" value="ECO:0007669"/>
    <property type="project" value="UniProtKB-SubCell"/>
</dbReference>
<dbReference type="GO" id="GO:0006397">
    <property type="term" value="P:mRNA processing"/>
    <property type="evidence" value="ECO:0007669"/>
    <property type="project" value="UniProtKB-KW"/>
</dbReference>
<dbReference type="GeneID" id="106066742"/>
<dbReference type="Gene3D" id="3.30.200.40">
    <property type="entry name" value="Scavenger mRNA decapping enzyme, N-terminal domain"/>
    <property type="match status" value="1"/>
</dbReference>
<protein>
    <recommendedName>
        <fullName evidence="4 8">m7GpppX diphosphatase</fullName>
        <ecNumber evidence="3 8">3.6.1.59</ecNumber>
    </recommendedName>
</protein>
<evidence type="ECO:0000256" key="3">
    <source>
        <dbReference type="ARBA" id="ARBA00012520"/>
    </source>
</evidence>
<dbReference type="Pfam" id="PF11969">
    <property type="entry name" value="DcpS_C"/>
    <property type="match status" value="1"/>
</dbReference>
<evidence type="ECO:0000256" key="10">
    <source>
        <dbReference type="PIRSR" id="PIRSR028973-2"/>
    </source>
</evidence>
<evidence type="ECO:0000256" key="9">
    <source>
        <dbReference type="PIRSR" id="PIRSR028973-1"/>
    </source>
</evidence>
<proteinExistence type="inferred from homology"/>
<feature type="binding site" evidence="10">
    <location>
        <position position="209"/>
    </location>
    <ligand>
        <name>substrate</name>
    </ligand>
</feature>
<dbReference type="SUPFAM" id="SSF54197">
    <property type="entry name" value="HIT-like"/>
    <property type="match status" value="1"/>
</dbReference>
<dbReference type="GO" id="GO:0140932">
    <property type="term" value="F:5'-(N(7)-methyl 5'-triphosphoguanosine)-[mRNA] diphosphatase activity"/>
    <property type="evidence" value="ECO:0007669"/>
    <property type="project" value="UniProtKB-EC"/>
</dbReference>
<dbReference type="AlphaFoldDB" id="A0A9W3BNW4"/>
<evidence type="ECO:0000256" key="6">
    <source>
        <dbReference type="ARBA" id="ARBA00023242"/>
    </source>
</evidence>
<evidence type="ECO:0000256" key="5">
    <source>
        <dbReference type="ARBA" id="ARBA00022801"/>
    </source>
</evidence>
<dbReference type="Pfam" id="PF05652">
    <property type="entry name" value="DcpS"/>
    <property type="match status" value="1"/>
</dbReference>
<dbReference type="Gene3D" id="3.30.428.10">
    <property type="entry name" value="HIT-like"/>
    <property type="match status" value="1"/>
</dbReference>
<sequence>MEKIETKKRKHSETENDAGNKCLSSIFKDFKLIKVLREDARHKLITLHGTMPIPERVAGVEDGSKTCENHDDDHIIINNDAVVILERNAFNTSSLVDNIRLTETLETLHNDIYSTHNVFNFKDIVNADIKATVICPATDKHIIKYSEHEPFIIHETQHLYNTVTLPCIQNSNLSLQWVYNILEKKKEADRIIVDDPDPDVGFVMVPDMKWDRKHMDALYAVAIVHKRGIKSIRDLRGEHLPLLENILKLGQTAIKEKFNVTSDKLRVYFHYQPSYYHLHVHFTHVKFDAPGSDVLRAHLIQEVMDNIAMDSEYYKNRTLSFVVRENDVLYQKYKDSGYFS</sequence>
<dbReference type="OrthoDB" id="10264956at2759"/>
<feature type="active site" description="Nucleophile" evidence="9">
    <location>
        <position position="279"/>
    </location>
</feature>
<gene>
    <name evidence="12" type="primary">LOC106066742</name>
</gene>
<accession>A0A9W3BNW4</accession>
<feature type="binding site" evidence="10">
    <location>
        <position position="207"/>
    </location>
    <ligand>
        <name>substrate</name>
    </ligand>
</feature>
<dbReference type="GO" id="GO:0000340">
    <property type="term" value="F:RNA 7-methylguanosine cap binding"/>
    <property type="evidence" value="ECO:0007669"/>
    <property type="project" value="UniProtKB-UniRule"/>
</dbReference>
<evidence type="ECO:0000256" key="7">
    <source>
        <dbReference type="ARBA" id="ARBA00048222"/>
    </source>
</evidence>
<dbReference type="InterPro" id="IPR011145">
    <property type="entry name" value="Scavenger_mRNA_decap_enz_N"/>
</dbReference>
<evidence type="ECO:0000313" key="11">
    <source>
        <dbReference type="Proteomes" id="UP001165740"/>
    </source>
</evidence>
<dbReference type="EC" id="3.6.1.59" evidence="3 8"/>
<comment type="catalytic activity">
    <reaction evidence="7 8">
        <text>a 5'-end (N(7)-methyl 5'-triphosphoguanosine)-ribonucleoside in mRNA + H2O = N(7)-methyl-GMP + a 5'-end diphospho-ribonucleoside in mRNA + 2 H(+)</text>
        <dbReference type="Rhea" id="RHEA:65388"/>
        <dbReference type="Rhea" id="RHEA-COMP:17165"/>
        <dbReference type="Rhea" id="RHEA-COMP:17167"/>
        <dbReference type="ChEBI" id="CHEBI:15377"/>
        <dbReference type="ChEBI" id="CHEBI:15378"/>
        <dbReference type="ChEBI" id="CHEBI:58285"/>
        <dbReference type="ChEBI" id="CHEBI:156461"/>
        <dbReference type="ChEBI" id="CHEBI:167616"/>
        <dbReference type="EC" id="3.6.1.59"/>
    </reaction>
</comment>
<feature type="binding site" evidence="10">
    <location>
        <position position="177"/>
    </location>
    <ligand>
        <name>substrate</name>
    </ligand>
</feature>
<dbReference type="PANTHER" id="PTHR12978">
    <property type="entry name" value="HISTIDINE TRIAD HIT PROTEIN MEMBER"/>
    <property type="match status" value="1"/>
</dbReference>
<dbReference type="GO" id="GO:0000932">
    <property type="term" value="C:P-body"/>
    <property type="evidence" value="ECO:0007669"/>
    <property type="project" value="TreeGrafter"/>
</dbReference>
<keyword evidence="6 8" id="KW-0539">Nucleus</keyword>
<dbReference type="GO" id="GO:0000290">
    <property type="term" value="P:deadenylation-dependent decapping of nuclear-transcribed mRNA"/>
    <property type="evidence" value="ECO:0007669"/>
    <property type="project" value="UniProtKB-UniRule"/>
</dbReference>
<comment type="function">
    <text evidence="8">Decapping scavenger enzyme that catalyzes the cleavage of a residual cap structure following the degradation of mRNAs by the 3'-&gt;5' exosome-mediated mRNA decay pathway.</text>
</comment>
<dbReference type="InterPro" id="IPR036265">
    <property type="entry name" value="HIT-like_sf"/>
</dbReference>
<name>A0A9W3BNW4_BIOGL</name>
<evidence type="ECO:0000256" key="2">
    <source>
        <dbReference type="ARBA" id="ARBA00010208"/>
    </source>
</evidence>
<reference evidence="12" key="1">
    <citation type="submission" date="2025-08" db="UniProtKB">
        <authorList>
            <consortium name="RefSeq"/>
        </authorList>
    </citation>
    <scope>IDENTIFICATION</scope>
</reference>
<dbReference type="InterPro" id="IPR008594">
    <property type="entry name" value="DcpS/DCS2"/>
</dbReference>
<dbReference type="PIRSF" id="PIRSF028973">
    <property type="entry name" value="Scavenger_mRNA_decap_enz"/>
    <property type="match status" value="1"/>
</dbReference>
<dbReference type="Proteomes" id="UP001165740">
    <property type="component" value="Chromosome 10"/>
</dbReference>
<comment type="similarity">
    <text evidence="2 8">Belongs to the HIT family.</text>
</comment>
<dbReference type="RefSeq" id="XP_055901068.1">
    <property type="nucleotide sequence ID" value="XM_056045093.1"/>
</dbReference>